<accession>A0A1D6ETN2</accession>
<dbReference type="GO" id="GO:0005524">
    <property type="term" value="F:ATP binding"/>
    <property type="evidence" value="ECO:0007669"/>
    <property type="project" value="InterPro"/>
</dbReference>
<dbReference type="AlphaFoldDB" id="A0A1D6ETN2"/>
<dbReference type="InterPro" id="IPR027417">
    <property type="entry name" value="P-loop_NTPase"/>
</dbReference>
<dbReference type="SMART" id="SM00129">
    <property type="entry name" value="KISc"/>
    <property type="match status" value="1"/>
</dbReference>
<name>A0A1D6ETN2_MAIZE</name>
<dbReference type="GO" id="GO:0007018">
    <property type="term" value="P:microtubule-based movement"/>
    <property type="evidence" value="ECO:0007669"/>
    <property type="project" value="InterPro"/>
</dbReference>
<organism evidence="6">
    <name type="scientific">Zea mays</name>
    <name type="common">Maize</name>
    <dbReference type="NCBI Taxonomy" id="4577"/>
    <lineage>
        <taxon>Eukaryota</taxon>
        <taxon>Viridiplantae</taxon>
        <taxon>Streptophyta</taxon>
        <taxon>Embryophyta</taxon>
        <taxon>Tracheophyta</taxon>
        <taxon>Spermatophyta</taxon>
        <taxon>Magnoliopsida</taxon>
        <taxon>Liliopsida</taxon>
        <taxon>Poales</taxon>
        <taxon>Poaceae</taxon>
        <taxon>PACMAD clade</taxon>
        <taxon>Panicoideae</taxon>
        <taxon>Andropogonodae</taxon>
        <taxon>Andropogoneae</taxon>
        <taxon>Tripsacinae</taxon>
        <taxon>Zea</taxon>
    </lineage>
</organism>
<dbReference type="GO" id="GO:0005874">
    <property type="term" value="C:microtubule"/>
    <property type="evidence" value="ECO:0007669"/>
    <property type="project" value="UniProtKB-KW"/>
</dbReference>
<dbReference type="InterPro" id="IPR001752">
    <property type="entry name" value="Kinesin_motor_dom"/>
</dbReference>
<keyword evidence="5" id="KW-1133">Transmembrane helix</keyword>
<evidence type="ECO:0000313" key="6">
    <source>
        <dbReference type="EMBL" id="ONM23028.1"/>
    </source>
</evidence>
<dbReference type="PANTHER" id="PTHR47968:SF32">
    <property type="entry name" value="KINESIN-LIKE PROTEIN KIN-7J"/>
    <property type="match status" value="1"/>
</dbReference>
<protein>
    <submittedName>
        <fullName evidence="6">Kinesin-like protein KIN-7G</fullName>
    </submittedName>
</protein>
<evidence type="ECO:0000256" key="4">
    <source>
        <dbReference type="SAM" id="Coils"/>
    </source>
</evidence>
<dbReference type="Pfam" id="PF00225">
    <property type="entry name" value="Kinesin"/>
    <property type="match status" value="1"/>
</dbReference>
<evidence type="ECO:0000256" key="3">
    <source>
        <dbReference type="PROSITE-ProRule" id="PRU00283"/>
    </source>
</evidence>
<dbReference type="PROSITE" id="PS50067">
    <property type="entry name" value="KINESIN_MOTOR_2"/>
    <property type="match status" value="1"/>
</dbReference>
<dbReference type="SUPFAM" id="SSF52540">
    <property type="entry name" value="P-loop containing nucleoside triphosphate hydrolases"/>
    <property type="match status" value="1"/>
</dbReference>
<dbReference type="InterPro" id="IPR036961">
    <property type="entry name" value="Kinesin_motor_dom_sf"/>
</dbReference>
<dbReference type="PANTHER" id="PTHR47968">
    <property type="entry name" value="CENTROMERE PROTEIN E"/>
    <property type="match status" value="1"/>
</dbReference>
<comment type="similarity">
    <text evidence="3">Belongs to the TRAFAC class myosin-kinesin ATPase superfamily. Kinesin family.</text>
</comment>
<evidence type="ECO:0000256" key="1">
    <source>
        <dbReference type="ARBA" id="ARBA00022701"/>
    </source>
</evidence>
<comment type="caution">
    <text evidence="3">Lacks conserved residue(s) required for the propagation of feature annotation.</text>
</comment>
<feature type="transmembrane region" description="Helical" evidence="5">
    <location>
        <begin position="195"/>
        <end position="220"/>
    </location>
</feature>
<dbReference type="GO" id="GO:0008017">
    <property type="term" value="F:microtubule binding"/>
    <property type="evidence" value="ECO:0007669"/>
    <property type="project" value="InterPro"/>
</dbReference>
<gene>
    <name evidence="6" type="ORF">ZEAMMB73_Zm00001d006197</name>
</gene>
<sequence length="225" mass="25804">MRLKEGSHINRSLLTLGKVIRQLSKGRNGHIPYRDSKLTRILQSSLGGNARTAIICTMSPAHCHIEQSRNTLLFANCAKNVVTDAKVNVVMSDKVLVKHLQREIARLENELKFHGSAYTSNHADALREKDELIKQLEEQLKELMGQKETVQSQLDNFRRVAIDENFDDHAIRQWVSILLLLHFIIKPYNDLLNDILIGFLLTGMCLKMLFLLLILTMLFMENKMV</sequence>
<reference evidence="6" key="1">
    <citation type="submission" date="2015-12" db="EMBL/GenBank/DDBJ databases">
        <title>Update maize B73 reference genome by single molecule sequencing technologies.</title>
        <authorList>
            <consortium name="Maize Genome Sequencing Project"/>
            <person name="Ware D."/>
        </authorList>
    </citation>
    <scope>NUCLEOTIDE SEQUENCE [LARGE SCALE GENOMIC DNA]</scope>
    <source>
        <tissue evidence="6">Seedling</tissue>
    </source>
</reference>
<keyword evidence="4" id="KW-0175">Coiled coil</keyword>
<dbReference type="InterPro" id="IPR027640">
    <property type="entry name" value="Kinesin-like_fam"/>
</dbReference>
<dbReference type="GO" id="GO:0003777">
    <property type="term" value="F:microtubule motor activity"/>
    <property type="evidence" value="ECO:0007669"/>
    <property type="project" value="InterPro"/>
</dbReference>
<keyword evidence="5" id="KW-0812">Transmembrane</keyword>
<feature type="coiled-coil region" evidence="4">
    <location>
        <begin position="90"/>
        <end position="160"/>
    </location>
</feature>
<dbReference type="Gene3D" id="3.40.850.10">
    <property type="entry name" value="Kinesin motor domain"/>
    <property type="match status" value="1"/>
</dbReference>
<proteinExistence type="inferred from homology"/>
<dbReference type="EMBL" id="CM007648">
    <property type="protein sequence ID" value="ONM23028.1"/>
    <property type="molecule type" value="Genomic_DNA"/>
</dbReference>
<keyword evidence="2" id="KW-0505">Motor protein</keyword>
<keyword evidence="1" id="KW-0493">Microtubule</keyword>
<evidence type="ECO:0000256" key="5">
    <source>
        <dbReference type="SAM" id="Phobius"/>
    </source>
</evidence>
<keyword evidence="5" id="KW-0472">Membrane</keyword>
<evidence type="ECO:0000256" key="2">
    <source>
        <dbReference type="ARBA" id="ARBA00023175"/>
    </source>
</evidence>